<dbReference type="InterPro" id="IPR029099">
    <property type="entry name" value="Pribosyltran_N"/>
</dbReference>
<dbReference type="GO" id="GO:0002189">
    <property type="term" value="C:ribose phosphate diphosphokinase complex"/>
    <property type="evidence" value="ECO:0007669"/>
    <property type="project" value="TreeGrafter"/>
</dbReference>
<dbReference type="InterPro" id="IPR000836">
    <property type="entry name" value="PRTase_dom"/>
</dbReference>
<dbReference type="NCBIfam" id="TIGR01251">
    <property type="entry name" value="ribP_PPkin"/>
    <property type="match status" value="1"/>
</dbReference>
<name>A0A1G2BNS0_9BACT</name>
<dbReference type="PANTHER" id="PTHR10210">
    <property type="entry name" value="RIBOSE-PHOSPHATE DIPHOSPHOKINASE FAMILY MEMBER"/>
    <property type="match status" value="1"/>
</dbReference>
<dbReference type="GO" id="GO:0006015">
    <property type="term" value="P:5-phosphoribose 1-diphosphate biosynthetic process"/>
    <property type="evidence" value="ECO:0007669"/>
    <property type="project" value="TreeGrafter"/>
</dbReference>
<protein>
    <recommendedName>
        <fullName evidence="2">Ribose-phosphate pyrophosphokinase N-terminal domain-containing protein</fullName>
    </recommendedName>
</protein>
<proteinExistence type="predicted"/>
<dbReference type="Pfam" id="PF13793">
    <property type="entry name" value="Pribosyltran_N"/>
    <property type="match status" value="1"/>
</dbReference>
<dbReference type="EMBL" id="MHKN01000058">
    <property type="protein sequence ID" value="OGY90728.1"/>
    <property type="molecule type" value="Genomic_DNA"/>
</dbReference>
<feature type="domain" description="Ribose-phosphate pyrophosphokinase N-terminal" evidence="2">
    <location>
        <begin position="6"/>
        <end position="120"/>
    </location>
</feature>
<evidence type="ECO:0000259" key="2">
    <source>
        <dbReference type="Pfam" id="PF13793"/>
    </source>
</evidence>
<dbReference type="GO" id="GO:0006164">
    <property type="term" value="P:purine nucleotide biosynthetic process"/>
    <property type="evidence" value="ECO:0007669"/>
    <property type="project" value="TreeGrafter"/>
</dbReference>
<dbReference type="CDD" id="cd06223">
    <property type="entry name" value="PRTases_typeI"/>
    <property type="match status" value="1"/>
</dbReference>
<dbReference type="InterPro" id="IPR005946">
    <property type="entry name" value="Rib-P_diPkinase"/>
</dbReference>
<dbReference type="InterPro" id="IPR029057">
    <property type="entry name" value="PRTase-like"/>
</dbReference>
<dbReference type="Gene3D" id="3.40.50.2020">
    <property type="match status" value="2"/>
</dbReference>
<dbReference type="PANTHER" id="PTHR10210:SF45">
    <property type="entry name" value="RIBOSE-PHOSPHATE PYROPHOSPHOKINASE 3, CHLOROPLASTIC"/>
    <property type="match status" value="1"/>
</dbReference>
<evidence type="ECO:0000313" key="3">
    <source>
        <dbReference type="EMBL" id="OGY90728.1"/>
    </source>
</evidence>
<sequence length="311" mass="34723">MSSSLTLFSGPHTRDIAEQMRSLSGDVTLGTIRWDSFPDNWPKTFIEEADAVRGRDVAFLAAFEDPSDIFAQMSVLYALPRYEANSLTVFLPFFSTGTMDRVDRSGEIVTAATLARMLSAIPHCHGKGPARIVISDIHALQERFYFSDNVVPVLISAIPLLKKRLREEPDADRISIAYPDEGAYKRFHGQFDEYPQIVCNKRRDGAKRVVTIKDGNPRGRHAVIVDDLIMTGGTALECKMALSAAGAAQTSLYATHPVFPDASWRRFLDKGFRRIWVTDSCPTTAHAARNARSFEVLSQAPLLTQFLLERR</sequence>
<comment type="caution">
    <text evidence="3">The sequence shown here is derived from an EMBL/GenBank/DDBJ whole genome shotgun (WGS) entry which is preliminary data.</text>
</comment>
<dbReference type="GO" id="GO:0000287">
    <property type="term" value="F:magnesium ion binding"/>
    <property type="evidence" value="ECO:0007669"/>
    <property type="project" value="InterPro"/>
</dbReference>
<reference evidence="3 4" key="1">
    <citation type="journal article" date="2016" name="Nat. Commun.">
        <title>Thousands of microbial genomes shed light on interconnected biogeochemical processes in an aquifer system.</title>
        <authorList>
            <person name="Anantharaman K."/>
            <person name="Brown C.T."/>
            <person name="Hug L.A."/>
            <person name="Sharon I."/>
            <person name="Castelle C.J."/>
            <person name="Probst A.J."/>
            <person name="Thomas B.C."/>
            <person name="Singh A."/>
            <person name="Wilkins M.J."/>
            <person name="Karaoz U."/>
            <person name="Brodie E.L."/>
            <person name="Williams K.H."/>
            <person name="Hubbard S.S."/>
            <person name="Banfield J.F."/>
        </authorList>
    </citation>
    <scope>NUCLEOTIDE SEQUENCE [LARGE SCALE GENOMIC DNA]</scope>
</reference>
<dbReference type="Proteomes" id="UP000177349">
    <property type="component" value="Unassembled WGS sequence"/>
</dbReference>
<accession>A0A1G2BNS0</accession>
<dbReference type="SMART" id="SM01400">
    <property type="entry name" value="Pribosyltran_N"/>
    <property type="match status" value="1"/>
</dbReference>
<gene>
    <name evidence="3" type="ORF">A3B31_03640</name>
</gene>
<dbReference type="GO" id="GO:0005737">
    <property type="term" value="C:cytoplasm"/>
    <property type="evidence" value="ECO:0007669"/>
    <property type="project" value="TreeGrafter"/>
</dbReference>
<keyword evidence="1" id="KW-0545">Nucleotide biosynthesis</keyword>
<evidence type="ECO:0000256" key="1">
    <source>
        <dbReference type="ARBA" id="ARBA00022727"/>
    </source>
</evidence>
<organism evidence="3 4">
    <name type="scientific">Candidatus Komeilibacteria bacterium RIFCSPLOWO2_01_FULL_53_11</name>
    <dbReference type="NCBI Taxonomy" id="1798552"/>
    <lineage>
        <taxon>Bacteria</taxon>
        <taxon>Candidatus Komeiliibacteriota</taxon>
    </lineage>
</organism>
<evidence type="ECO:0000313" key="4">
    <source>
        <dbReference type="Proteomes" id="UP000177349"/>
    </source>
</evidence>
<dbReference type="AlphaFoldDB" id="A0A1G2BNS0"/>
<dbReference type="SUPFAM" id="SSF53271">
    <property type="entry name" value="PRTase-like"/>
    <property type="match status" value="2"/>
</dbReference>